<organism evidence="3 5">
    <name type="scientific">Metschnikowia bicuspidata</name>
    <dbReference type="NCBI Taxonomy" id="27322"/>
    <lineage>
        <taxon>Eukaryota</taxon>
        <taxon>Fungi</taxon>
        <taxon>Dikarya</taxon>
        <taxon>Ascomycota</taxon>
        <taxon>Saccharomycotina</taxon>
        <taxon>Pichiomycetes</taxon>
        <taxon>Metschnikowiaceae</taxon>
        <taxon>Metschnikowia</taxon>
    </lineage>
</organism>
<dbReference type="GO" id="GO:0061632">
    <property type="term" value="F:RNA lariat debranching enzyme activator activity"/>
    <property type="evidence" value="ECO:0007669"/>
    <property type="project" value="TreeGrafter"/>
</dbReference>
<dbReference type="PANTHER" id="PTHR12072:SF4">
    <property type="entry name" value="CWF19-LIKE PROTEIN 1"/>
    <property type="match status" value="1"/>
</dbReference>
<dbReference type="Pfam" id="PF04676">
    <property type="entry name" value="CwfJ_C_2"/>
    <property type="match status" value="1"/>
</dbReference>
<dbReference type="InterPro" id="IPR040194">
    <property type="entry name" value="Cwf19-like"/>
</dbReference>
<keyword evidence="5" id="KW-1185">Reference proteome</keyword>
<dbReference type="EMBL" id="ML004509">
    <property type="protein sequence ID" value="RKP29111.1"/>
    <property type="molecule type" value="Genomic_DNA"/>
</dbReference>
<accession>A0A4P9Z958</accession>
<evidence type="ECO:0000313" key="4">
    <source>
        <dbReference type="EMBL" id="RKP29111.1"/>
    </source>
</evidence>
<dbReference type="OrthoDB" id="444325at2759"/>
<evidence type="ECO:0000259" key="2">
    <source>
        <dbReference type="Pfam" id="PF04677"/>
    </source>
</evidence>
<evidence type="ECO:0000313" key="5">
    <source>
        <dbReference type="Proteomes" id="UP000268321"/>
    </source>
</evidence>
<dbReference type="AlphaFoldDB" id="A0A4P9Z958"/>
<reference evidence="3" key="2">
    <citation type="submission" date="2018-08" db="EMBL/GenBank/DDBJ databases">
        <title>Leveraging single-cell genomics to expand the Fungal Tree of Life.</title>
        <authorList>
            <consortium name="DOE Joint Genome Institute"/>
            <person name="Ahrendt S.R."/>
            <person name="Quandt C.A."/>
            <person name="Ciobanu D."/>
            <person name="Clum A."/>
            <person name="Salamov A."/>
            <person name="Andreopoulos B."/>
            <person name="Cheng J.-F."/>
            <person name="Woyke T."/>
            <person name="Pelin A."/>
            <person name="Henrissat B."/>
            <person name="Reynolds N."/>
            <person name="Benny G.L."/>
            <person name="Smith M.E."/>
            <person name="James T.Y."/>
            <person name="Grigoriev I.V."/>
        </authorList>
    </citation>
    <scope>NUCLEOTIDE SEQUENCE</scope>
    <source>
        <strain evidence="3">Baker2002</strain>
    </source>
</reference>
<protein>
    <recommendedName>
        <fullName evidence="6">Cwf19-like C-terminal domain-containing protein</fullName>
    </recommendedName>
</protein>
<name>A0A4P9Z958_9ASCO</name>
<feature type="domain" description="Cwf19-like protein C-terminal" evidence="1">
    <location>
        <begin position="410"/>
        <end position="487"/>
    </location>
</feature>
<dbReference type="Pfam" id="PF04677">
    <property type="entry name" value="CwfJ_C_1"/>
    <property type="match status" value="1"/>
</dbReference>
<dbReference type="PANTHER" id="PTHR12072">
    <property type="entry name" value="CWF19, CELL CYCLE CONTROL PROTEIN"/>
    <property type="match status" value="1"/>
</dbReference>
<dbReference type="GO" id="GO:0071014">
    <property type="term" value="C:post-mRNA release spliceosomal complex"/>
    <property type="evidence" value="ECO:0007669"/>
    <property type="project" value="TreeGrafter"/>
</dbReference>
<gene>
    <name evidence="4" type="ORF">METBISCDRAFT_19398</name>
    <name evidence="3" type="ORF">METBISCDRAFT_20451</name>
</gene>
<dbReference type="GO" id="GO:0000398">
    <property type="term" value="P:mRNA splicing, via spliceosome"/>
    <property type="evidence" value="ECO:0007669"/>
    <property type="project" value="TreeGrafter"/>
</dbReference>
<dbReference type="Proteomes" id="UP000268321">
    <property type="component" value="Unassembled WGS sequence"/>
</dbReference>
<proteinExistence type="predicted"/>
<dbReference type="InterPro" id="IPR006768">
    <property type="entry name" value="Cwf19-like_C_dom-1"/>
</dbReference>
<evidence type="ECO:0000313" key="3">
    <source>
        <dbReference type="EMBL" id="RKP28511.1"/>
    </source>
</evidence>
<sequence>MSTPKPKFLVIHPDPTNINEVIRKINLQNSKIGPFAAVILLGNVNCESVETAPDVPVYYMMNTDKNENLEGSDLNTELKLIGVKVPFFQKLQCGVSMAFVDTQSHKPDPKSLVYTGTVDLMFSYYWPLAIAPDHRLTLVGNRNLDPIVQALRPRYHFATGSERGRYLENAPFAWTDERVCRFISLGREKSGSKWFYAFGLGVEADDTHGCVANPFHESKKREISQEASENEELHITKRLRRNLNSTGHPLPARKRPRVSPESCFFCLSNPKVETHMIVAIGKLCYLTIAKGPLTLPSETLNFSGHGIIIPIDHTPTAELPEDTIKEIGRFQESLASTFLQANHSVVYFEISRPENIHFHIQAVPIPKQLMENFERALENRQKLNNEKFFNTQNLNFTKVLPGDAKLTEQTCSPYVRFTIYENLQLLRYYISPLLEEKELDLQFPRRVLAYLLKAPKRQNWDRCRQTLAEETAECTKFKEFYEKFDCTKD</sequence>
<dbReference type="EMBL" id="ML004897">
    <property type="protein sequence ID" value="RKP28511.1"/>
    <property type="molecule type" value="Genomic_DNA"/>
</dbReference>
<reference evidence="5" key="1">
    <citation type="journal article" date="2018" name="Nat. Microbiol.">
        <title>Leveraging single-cell genomics to expand the fungal tree of life.</title>
        <authorList>
            <person name="Ahrendt S.R."/>
            <person name="Quandt C.A."/>
            <person name="Ciobanu D."/>
            <person name="Clum A."/>
            <person name="Salamov A."/>
            <person name="Andreopoulos B."/>
            <person name="Cheng J.F."/>
            <person name="Woyke T."/>
            <person name="Pelin A."/>
            <person name="Henrissat B."/>
            <person name="Reynolds N.K."/>
            <person name="Benny G.L."/>
            <person name="Smith M.E."/>
            <person name="James T.Y."/>
            <person name="Grigoriev I.V."/>
        </authorList>
    </citation>
    <scope>NUCLEOTIDE SEQUENCE [LARGE SCALE GENOMIC DNA]</scope>
    <source>
        <strain evidence="5">Baker2002</strain>
    </source>
</reference>
<dbReference type="InterPro" id="IPR006767">
    <property type="entry name" value="Cwf19-like_C_dom-2"/>
</dbReference>
<feature type="domain" description="Cwf19-like C-terminal" evidence="2">
    <location>
        <begin position="253"/>
        <end position="372"/>
    </location>
</feature>
<evidence type="ECO:0000259" key="1">
    <source>
        <dbReference type="Pfam" id="PF04676"/>
    </source>
</evidence>
<evidence type="ECO:0008006" key="6">
    <source>
        <dbReference type="Google" id="ProtNLM"/>
    </source>
</evidence>